<dbReference type="InterPro" id="IPR008271">
    <property type="entry name" value="Ser/Thr_kinase_AS"/>
</dbReference>
<keyword evidence="3" id="KW-0418">Kinase</keyword>
<dbReference type="SMART" id="SM00220">
    <property type="entry name" value="S_TKc"/>
    <property type="match status" value="1"/>
</dbReference>
<dbReference type="Gene3D" id="1.10.510.10">
    <property type="entry name" value="Transferase(Phosphotransferase) domain 1"/>
    <property type="match status" value="1"/>
</dbReference>
<reference evidence="3 4" key="1">
    <citation type="submission" date="2018-06" db="EMBL/GenBank/DDBJ databases">
        <title>A transcriptomic atlas of mushroom development highlights an independent origin of complex multicellularity.</title>
        <authorList>
            <consortium name="DOE Joint Genome Institute"/>
            <person name="Krizsan K."/>
            <person name="Almasi E."/>
            <person name="Merenyi Z."/>
            <person name="Sahu N."/>
            <person name="Viragh M."/>
            <person name="Koszo T."/>
            <person name="Mondo S."/>
            <person name="Kiss B."/>
            <person name="Balint B."/>
            <person name="Kues U."/>
            <person name="Barry K."/>
            <person name="Hegedus J.C."/>
            <person name="Henrissat B."/>
            <person name="Johnson J."/>
            <person name="Lipzen A."/>
            <person name="Ohm R."/>
            <person name="Nagy I."/>
            <person name="Pangilinan J."/>
            <person name="Yan J."/>
            <person name="Xiong Y."/>
            <person name="Grigoriev I.V."/>
            <person name="Hibbett D.S."/>
            <person name="Nagy L.G."/>
        </authorList>
    </citation>
    <scope>NUCLEOTIDE SEQUENCE [LARGE SCALE GENOMIC DNA]</scope>
    <source>
        <strain evidence="3 4">SZMC22713</strain>
    </source>
</reference>
<dbReference type="SUPFAM" id="SSF56112">
    <property type="entry name" value="Protein kinase-like (PK-like)"/>
    <property type="match status" value="1"/>
</dbReference>
<dbReference type="InterPro" id="IPR000719">
    <property type="entry name" value="Prot_kinase_dom"/>
</dbReference>
<organism evidence="3 4">
    <name type="scientific">Rickenella mellea</name>
    <dbReference type="NCBI Taxonomy" id="50990"/>
    <lineage>
        <taxon>Eukaryota</taxon>
        <taxon>Fungi</taxon>
        <taxon>Dikarya</taxon>
        <taxon>Basidiomycota</taxon>
        <taxon>Agaricomycotina</taxon>
        <taxon>Agaricomycetes</taxon>
        <taxon>Hymenochaetales</taxon>
        <taxon>Rickenellaceae</taxon>
        <taxon>Rickenella</taxon>
    </lineage>
</organism>
<dbReference type="OrthoDB" id="787137at2759"/>
<feature type="compositionally biased region" description="Polar residues" evidence="1">
    <location>
        <begin position="687"/>
        <end position="710"/>
    </location>
</feature>
<feature type="domain" description="Protein kinase" evidence="2">
    <location>
        <begin position="217"/>
        <end position="494"/>
    </location>
</feature>
<sequence>MIQPSQSSLPSRQSMASLDEEWKCMWRRTFNIPRLDIPVICKITALMDFEIKTECLALARSDGIFKRLTTFAFIHLVYYEAPAKYLESLREALRSWESWDDQQLLSKHDVVLTTVLECSEGIASKPPLRGCDPATLLFLDLITIRRKLVNILSDPDLKVSFFNICASDPQPAVNLVQKILDNENYFEGREYLTRTISQLSKRFSCYPDCLIVVGVKRTGVDPVAGGGFADVWNGTWGGQPVALKALRIYVKSIKEKALREFAHEATVWRQLCHPNILPFCGVFKGDENFDRLCLVSPWMDSGNVMQYLIAHPSANRIELLTDVAQGLEFLHNFVSPIVHGDLKGANIFVTSPEIPRACLADFGLAYFRDSSNNTNTSSNSTGTLRWQAPELFERNAVGQARRPSDKSKNPEIFSPKDTPSQFFKLMTGCPPFKEIRSDLVVMKAILNKETPQRPEEDLIHKGLDNSMWKIMRQCWNSQSDLRPTAAALVKTLSLRTGPIQPVTRKTDVFPGPRLGRATLGQYGFRDDYFELLPRLSQREVSQGPLNEKNSDVGHSSRPNDPLVVKQAVTWTPLTPRPSSELDGPPTLYGYGNANASPIAFPSYSTAPDPLPVDPHSNPSTQDKQFSIHMQGLSPKMDNLSIRLKNKSQIRGGDARDPSPTLASVVGGIGALPNPLQQHQPLPVPSSIPLQESVGSSSSENNDLGSPNPTSAGLRASSEPQTASATYPWLQSLYMFGDSHDLDAPIQYGNAPRPSCALPIPESESGPSMVQRLREIKQNGHASLEPLNNSMEALPLLPIDDRESEVAGDTLKPEEYGWILGMLDIDGDYNKL</sequence>
<feature type="region of interest" description="Disordered" evidence="1">
    <location>
        <begin position="599"/>
        <end position="622"/>
    </location>
</feature>
<dbReference type="EMBL" id="ML170231">
    <property type="protein sequence ID" value="TDL16963.1"/>
    <property type="molecule type" value="Genomic_DNA"/>
</dbReference>
<dbReference type="PANTHER" id="PTHR44329">
    <property type="entry name" value="SERINE/THREONINE-PROTEIN KINASE TNNI3K-RELATED"/>
    <property type="match status" value="1"/>
</dbReference>
<evidence type="ECO:0000259" key="2">
    <source>
        <dbReference type="PROSITE" id="PS50011"/>
    </source>
</evidence>
<evidence type="ECO:0000313" key="4">
    <source>
        <dbReference type="Proteomes" id="UP000294933"/>
    </source>
</evidence>
<dbReference type="Pfam" id="PF07714">
    <property type="entry name" value="PK_Tyr_Ser-Thr"/>
    <property type="match status" value="1"/>
</dbReference>
<feature type="compositionally biased region" description="Low complexity" evidence="1">
    <location>
        <begin position="671"/>
        <end position="680"/>
    </location>
</feature>
<proteinExistence type="predicted"/>
<dbReference type="InterPro" id="IPR051681">
    <property type="entry name" value="Ser/Thr_Kinases-Pseudokinases"/>
</dbReference>
<accession>A0A4Y7PNE0</accession>
<dbReference type="VEuPathDB" id="FungiDB:BD410DRAFT_831731"/>
<feature type="region of interest" description="Disordered" evidence="1">
    <location>
        <begin position="397"/>
        <end position="419"/>
    </location>
</feature>
<dbReference type="STRING" id="50990.A0A4Y7PNE0"/>
<name>A0A4Y7PNE0_9AGAM</name>
<dbReference type="GO" id="GO:0004674">
    <property type="term" value="F:protein serine/threonine kinase activity"/>
    <property type="evidence" value="ECO:0007669"/>
    <property type="project" value="TreeGrafter"/>
</dbReference>
<dbReference type="InterPro" id="IPR001245">
    <property type="entry name" value="Ser-Thr/Tyr_kinase_cat_dom"/>
</dbReference>
<keyword evidence="3" id="KW-0808">Transferase</keyword>
<dbReference type="PROSITE" id="PS50011">
    <property type="entry name" value="PROTEIN_KINASE_DOM"/>
    <property type="match status" value="1"/>
</dbReference>
<gene>
    <name evidence="3" type="ORF">BD410DRAFT_831731</name>
</gene>
<feature type="region of interest" description="Disordered" evidence="1">
    <location>
        <begin position="540"/>
        <end position="560"/>
    </location>
</feature>
<feature type="region of interest" description="Disordered" evidence="1">
    <location>
        <begin position="648"/>
        <end position="720"/>
    </location>
</feature>
<dbReference type="AlphaFoldDB" id="A0A4Y7PNE0"/>
<dbReference type="PROSITE" id="PS00108">
    <property type="entry name" value="PROTEIN_KINASE_ST"/>
    <property type="match status" value="1"/>
</dbReference>
<dbReference type="GO" id="GO:0005524">
    <property type="term" value="F:ATP binding"/>
    <property type="evidence" value="ECO:0007669"/>
    <property type="project" value="InterPro"/>
</dbReference>
<dbReference type="InterPro" id="IPR011009">
    <property type="entry name" value="Kinase-like_dom_sf"/>
</dbReference>
<keyword evidence="4" id="KW-1185">Reference proteome</keyword>
<evidence type="ECO:0000256" key="1">
    <source>
        <dbReference type="SAM" id="MobiDB-lite"/>
    </source>
</evidence>
<dbReference type="Proteomes" id="UP000294933">
    <property type="component" value="Unassembled WGS sequence"/>
</dbReference>
<evidence type="ECO:0000313" key="3">
    <source>
        <dbReference type="EMBL" id="TDL16963.1"/>
    </source>
</evidence>
<protein>
    <submittedName>
        <fullName evidence="3">Kinase-like protein</fullName>
    </submittedName>
</protein>